<feature type="domain" description="Methyltransferase FkbM" evidence="1">
    <location>
        <begin position="162"/>
        <end position="330"/>
    </location>
</feature>
<dbReference type="AlphaFoldDB" id="A0AAD3CQF6"/>
<sequence>MQEFEKEDNQNFDEGTNMELRMTLKKNTNAKIVHTDPTHIARKRNTNMNTVKVTQTTALKKKNTNAAIVSADPILEQSVLRNSGEDWQVAQFQEIKESNGFECSWTRFRSSTGKSAQMCIYPTAKDKYVSGEIRSRGRWSDCDVLPKLWNQSQHKANSIYLEIGANIGSCVMEMLLSTDAKIIAFEPHPMNLYKIQQTMARMDDVYKKRLKLYPIGLGSQTLKSTIYAGEANMGNSVVGTFVKDWAEQTAPKQFQFEVNIERLDSILNVEHLHIPLIKMDVQGFECNVMAGMSVEIAKSVEIIKFEHAKRFLEAQKCTNLLPTMRELGFDIYDGGQKRIIPKEERTPCSWDCEFIAKKRSTNMLENVQVSQSMALKKPKNSIQRTQWK</sequence>
<dbReference type="PANTHER" id="PTHR34203">
    <property type="entry name" value="METHYLTRANSFERASE, FKBM FAMILY PROTEIN"/>
    <property type="match status" value="1"/>
</dbReference>
<evidence type="ECO:0000313" key="3">
    <source>
        <dbReference type="Proteomes" id="UP001054902"/>
    </source>
</evidence>
<comment type="caution">
    <text evidence="2">The sequence shown here is derived from an EMBL/GenBank/DDBJ whole genome shotgun (WGS) entry which is preliminary data.</text>
</comment>
<dbReference type="Gene3D" id="3.40.50.150">
    <property type="entry name" value="Vaccinia Virus protein VP39"/>
    <property type="match status" value="1"/>
</dbReference>
<proteinExistence type="predicted"/>
<dbReference type="InterPro" id="IPR006342">
    <property type="entry name" value="FkbM_mtfrase"/>
</dbReference>
<keyword evidence="3" id="KW-1185">Reference proteome</keyword>
<dbReference type="Pfam" id="PF05050">
    <property type="entry name" value="Methyltransf_21"/>
    <property type="match status" value="1"/>
</dbReference>
<evidence type="ECO:0000313" key="2">
    <source>
        <dbReference type="EMBL" id="GFH50182.1"/>
    </source>
</evidence>
<dbReference type="SUPFAM" id="SSF53335">
    <property type="entry name" value="S-adenosyl-L-methionine-dependent methyltransferases"/>
    <property type="match status" value="1"/>
</dbReference>
<dbReference type="Proteomes" id="UP001054902">
    <property type="component" value="Unassembled WGS sequence"/>
</dbReference>
<accession>A0AAD3CQF6</accession>
<reference evidence="2 3" key="1">
    <citation type="journal article" date="2021" name="Sci. Rep.">
        <title>The genome of the diatom Chaetoceros tenuissimus carries an ancient integrated fragment of an extant virus.</title>
        <authorList>
            <person name="Hongo Y."/>
            <person name="Kimura K."/>
            <person name="Takaki Y."/>
            <person name="Yoshida Y."/>
            <person name="Baba S."/>
            <person name="Kobayashi G."/>
            <person name="Nagasaki K."/>
            <person name="Hano T."/>
            <person name="Tomaru Y."/>
        </authorList>
    </citation>
    <scope>NUCLEOTIDE SEQUENCE [LARGE SCALE GENOMIC DNA]</scope>
    <source>
        <strain evidence="2 3">NIES-3715</strain>
    </source>
</reference>
<dbReference type="EMBL" id="BLLK01000038">
    <property type="protein sequence ID" value="GFH50182.1"/>
    <property type="molecule type" value="Genomic_DNA"/>
</dbReference>
<dbReference type="InterPro" id="IPR052514">
    <property type="entry name" value="SAM-dependent_MTase"/>
</dbReference>
<organism evidence="2 3">
    <name type="scientific">Chaetoceros tenuissimus</name>
    <dbReference type="NCBI Taxonomy" id="426638"/>
    <lineage>
        <taxon>Eukaryota</taxon>
        <taxon>Sar</taxon>
        <taxon>Stramenopiles</taxon>
        <taxon>Ochrophyta</taxon>
        <taxon>Bacillariophyta</taxon>
        <taxon>Coscinodiscophyceae</taxon>
        <taxon>Chaetocerotophycidae</taxon>
        <taxon>Chaetocerotales</taxon>
        <taxon>Chaetocerotaceae</taxon>
        <taxon>Chaetoceros</taxon>
    </lineage>
</organism>
<gene>
    <name evidence="2" type="ORF">CTEN210_06658</name>
</gene>
<dbReference type="InterPro" id="IPR029063">
    <property type="entry name" value="SAM-dependent_MTases_sf"/>
</dbReference>
<name>A0AAD3CQF6_9STRA</name>
<dbReference type="PANTHER" id="PTHR34203:SF15">
    <property type="entry name" value="SLL1173 PROTEIN"/>
    <property type="match status" value="1"/>
</dbReference>
<protein>
    <recommendedName>
        <fullName evidence="1">Methyltransferase FkbM domain-containing protein</fullName>
    </recommendedName>
</protein>
<dbReference type="NCBIfam" id="TIGR01444">
    <property type="entry name" value="fkbM_fam"/>
    <property type="match status" value="1"/>
</dbReference>
<evidence type="ECO:0000259" key="1">
    <source>
        <dbReference type="Pfam" id="PF05050"/>
    </source>
</evidence>